<accession>A0ABM0RTT2</accession>
<evidence type="ECO:0000256" key="3">
    <source>
        <dbReference type="ARBA" id="ARBA00022771"/>
    </source>
</evidence>
<dbReference type="InterPro" id="IPR013087">
    <property type="entry name" value="Znf_C2H2_type"/>
</dbReference>
<dbReference type="PROSITE" id="PS50157">
    <property type="entry name" value="ZINC_FINGER_C2H2_2"/>
    <property type="match status" value="4"/>
</dbReference>
<keyword evidence="2" id="KW-0677">Repeat</keyword>
<dbReference type="SUPFAM" id="SSF57667">
    <property type="entry name" value="beta-beta-alpha zinc fingers"/>
    <property type="match status" value="4"/>
</dbReference>
<dbReference type="SMART" id="SM00355">
    <property type="entry name" value="ZnF_C2H2"/>
    <property type="match status" value="18"/>
</dbReference>
<dbReference type="InterPro" id="IPR050688">
    <property type="entry name" value="Zinc_finger/UBP_domain"/>
</dbReference>
<feature type="compositionally biased region" description="Polar residues" evidence="6">
    <location>
        <begin position="482"/>
        <end position="496"/>
    </location>
</feature>
<evidence type="ECO:0000256" key="2">
    <source>
        <dbReference type="ARBA" id="ARBA00022737"/>
    </source>
</evidence>
<dbReference type="GeneID" id="103601402"/>
<gene>
    <name evidence="9" type="primary">ZNF407</name>
</gene>
<feature type="region of interest" description="Disordered" evidence="6">
    <location>
        <begin position="996"/>
        <end position="1015"/>
    </location>
</feature>
<feature type="region of interest" description="Disordered" evidence="6">
    <location>
        <begin position="1068"/>
        <end position="1126"/>
    </location>
</feature>
<evidence type="ECO:0000313" key="8">
    <source>
        <dbReference type="Proteomes" id="UP000694923"/>
    </source>
</evidence>
<evidence type="ECO:0000256" key="5">
    <source>
        <dbReference type="PROSITE-ProRule" id="PRU00042"/>
    </source>
</evidence>
<feature type="compositionally biased region" description="Polar residues" evidence="6">
    <location>
        <begin position="1107"/>
        <end position="1123"/>
    </location>
</feature>
<keyword evidence="1" id="KW-0479">Metal-binding</keyword>
<keyword evidence="8" id="KW-1185">Reference proteome</keyword>
<dbReference type="RefSeq" id="XP_008584023.1">
    <property type="nucleotide sequence ID" value="XM_008585801.1"/>
</dbReference>
<feature type="compositionally biased region" description="Low complexity" evidence="6">
    <location>
        <begin position="668"/>
        <end position="679"/>
    </location>
</feature>
<dbReference type="PANTHER" id="PTHR24403:SF60">
    <property type="entry name" value="ZINC FINGER PROTEIN 407"/>
    <property type="match status" value="1"/>
</dbReference>
<protein>
    <submittedName>
        <fullName evidence="9">Zinc finger protein 407</fullName>
    </submittedName>
</protein>
<dbReference type="PROSITE" id="PS00028">
    <property type="entry name" value="ZINC_FINGER_C2H2_1"/>
    <property type="match status" value="5"/>
</dbReference>
<sequence>MDTENKPENDEDENINKAAKDLRTISQAHNENCEPVSDVIAHPSENSTSKRGFSESSNFDSVVEENTDKHASKRIKLDEAEPLKSGEQGIPGLAPSESSVTAVGNLLDDTGKEAFLNDCSGGGTHPPNTFSPACGFSTIEAVSLKTDSGNKSAQEMVSLDLEGESPFPLKEISGSRTIGNVDTVLKCCMCGHLFSSCCDLEKHAEGHVQQSEECTCCPCSHRAESSSALPVHVQQTHGPQKVFSCDLCGFQCVEENLLNAHYLGKTHLRRQNLAARGGFVQILTKQPFPKKPCTIGTKNVGAKPRASKPIAKNSDSKGLRNIGSKFKDFGGSISKQSGSSNELLVEMMPSRNTSSEKLEIVEENVTSLGIAQNPENQSKKLAALVTTEGLLDKLESTKNALQTTHTTSIALRPRPERNILMLGNSFRRRSGTFTLKGQAKKRFNLLGINKRVTNETQRMYTKHLRMQMKTSNAESTPKRVEMSSNVQSLCSTTSETQEPKQDKRNSHLLGSMQLDSLAMKPASDHQMLCTCTDCGQIATNRTDLEIHVKRCHAREMKFYCQTCDFSSMSRRDVDEHLHNNQHQQPASVLSCQCCSFISLSGINLRDHMKEKHSMDFLCIPCNLFFLSEKDMEKHKTTEKHVSLLSQPKTSQSFNSDLVLQTLPLSTLESENTNNSVNESGRTAQEGPVKSRVSHGSEVRHSSKPQFQCKKCFYKTRSSTVLTRHIKLRHGQDYHFLCKACNLYSLSKEGMEKHIKRSKHLENAKKNNIGLSFEECIERVCIGANDKKEEFNISENGRIEGHVGVQLQEHSYLEKSMLSPKELSQSGVITKGDELALTTTPKRGRPKGNISRTCSHCGLLASSITNLTVHIRRKHSHQYSYLCKVCKYYTVTKGDMERHCATKKHKGRVEIEANGKKSLDIIVGPEGGNLEACKKNSSSTVIISHEHANKSAESDTSILEKPVVHHGNSGEVEVANVFHSVDGEVNSHLTDKKEQISLEPEDLLSQGDAHSQRDVTGHSDNKCIHCEFNAHSSASLELHVKRKHTKEFEFYCMACHYYAVTRREMTRHAATDKHKMKRQSYLSSSNVEAGSPEISKNIIPEEEHQQNSEDFQINSDQPSDTLKSGNAADCSILDENTNLDMPKVLCAPDSVEIETEEESNFSEDRSFCEAFQQPPIKDKVMKPEEMVALNISSNYGSPSRFRNENSGSSVLNCETAKKNHDVLNDVGDPNIRCVSHGRTAGVSGGKVLHRHMCPGVLDGERSESTNPVVMRITREELSLDCSGQNKVRHAHSSEDLKSVQEDSVLENKEILMNSQHEAEIILEEDGPTSDSTVESNDVYETIINIDDKGQAMYSFGRFDSSIIRIRNPEDGELIDQSEEGLIATGVRISELPLKDCAQDVKKKKPEGSSFGESTRIRCDDCGFLADGLSGLNVHIAMKHPTKEKHFHCLLCGKSFYTESNLHQHLASAGHMRNEQASVEELPEGGATFKCVKCTEPFDSEQNLFLHIKGQHEELLREVNKYIVEDTEQINREREENQGNVCKYCGKMCRSSNSMAFLAHIRTHTGSKPFKCKICHFATAQLGDARNHVKRHLGMREYKCHVCG</sequence>
<feature type="domain" description="C2H2-type" evidence="7">
    <location>
        <begin position="185"/>
        <end position="212"/>
    </location>
</feature>
<dbReference type="InterPro" id="IPR036236">
    <property type="entry name" value="Znf_C2H2_sf"/>
</dbReference>
<dbReference type="Proteomes" id="UP000694923">
    <property type="component" value="Unplaced"/>
</dbReference>
<name>A0ABM0RTT2_GALVR</name>
<keyword evidence="3 5" id="KW-0863">Zinc-finger</keyword>
<reference evidence="9" key="1">
    <citation type="submission" date="2025-08" db="UniProtKB">
        <authorList>
            <consortium name="RefSeq"/>
        </authorList>
    </citation>
    <scope>IDENTIFICATION</scope>
</reference>
<keyword evidence="4" id="KW-0862">Zinc</keyword>
<dbReference type="InterPro" id="IPR003604">
    <property type="entry name" value="Matrin/U1-like-C_Znf_C2H2"/>
</dbReference>
<feature type="region of interest" description="Disordered" evidence="6">
    <location>
        <begin position="470"/>
        <end position="505"/>
    </location>
</feature>
<evidence type="ECO:0000256" key="1">
    <source>
        <dbReference type="ARBA" id="ARBA00022723"/>
    </source>
</evidence>
<evidence type="ECO:0000256" key="6">
    <source>
        <dbReference type="SAM" id="MobiDB-lite"/>
    </source>
</evidence>
<organism evidence="8 9">
    <name type="scientific">Galeopterus variegatus</name>
    <name type="common">Malayan flying lemur</name>
    <name type="synonym">Cynocephalus variegatus</name>
    <dbReference type="NCBI Taxonomy" id="482537"/>
    <lineage>
        <taxon>Eukaryota</taxon>
        <taxon>Metazoa</taxon>
        <taxon>Chordata</taxon>
        <taxon>Craniata</taxon>
        <taxon>Vertebrata</taxon>
        <taxon>Euteleostomi</taxon>
        <taxon>Mammalia</taxon>
        <taxon>Eutheria</taxon>
        <taxon>Euarchontoglires</taxon>
        <taxon>Dermoptera</taxon>
        <taxon>Cynocephalidae</taxon>
        <taxon>Galeopterus</taxon>
    </lineage>
</organism>
<dbReference type="Gene3D" id="3.30.160.60">
    <property type="entry name" value="Classic Zinc Finger"/>
    <property type="match status" value="8"/>
</dbReference>
<feature type="region of interest" description="Disordered" evidence="6">
    <location>
        <begin position="1"/>
        <end position="98"/>
    </location>
</feature>
<evidence type="ECO:0000256" key="4">
    <source>
        <dbReference type="ARBA" id="ARBA00022833"/>
    </source>
</evidence>
<feature type="region of interest" description="Disordered" evidence="6">
    <location>
        <begin position="294"/>
        <end position="317"/>
    </location>
</feature>
<dbReference type="PANTHER" id="PTHR24403">
    <property type="entry name" value="ZINC FINGER PROTEIN"/>
    <property type="match status" value="1"/>
</dbReference>
<feature type="compositionally biased region" description="Basic and acidic residues" evidence="6">
    <location>
        <begin position="1"/>
        <end position="23"/>
    </location>
</feature>
<evidence type="ECO:0000313" key="9">
    <source>
        <dbReference type="RefSeq" id="XP_008584023.1"/>
    </source>
</evidence>
<feature type="non-terminal residue" evidence="9">
    <location>
        <position position="1602"/>
    </location>
</feature>
<feature type="domain" description="C2H2-type" evidence="7">
    <location>
        <begin position="1445"/>
        <end position="1474"/>
    </location>
</feature>
<feature type="compositionally biased region" description="Polar residues" evidence="6">
    <location>
        <begin position="44"/>
        <end position="60"/>
    </location>
</feature>
<feature type="domain" description="C2H2-type" evidence="7">
    <location>
        <begin position="529"/>
        <end position="557"/>
    </location>
</feature>
<proteinExistence type="predicted"/>
<evidence type="ECO:0000259" key="7">
    <source>
        <dbReference type="PROSITE" id="PS50157"/>
    </source>
</evidence>
<dbReference type="SMART" id="SM00451">
    <property type="entry name" value="ZnF_U1"/>
    <property type="match status" value="7"/>
</dbReference>
<feature type="region of interest" description="Disordered" evidence="6">
    <location>
        <begin position="668"/>
        <end position="699"/>
    </location>
</feature>
<feature type="domain" description="C2H2-type" evidence="7">
    <location>
        <begin position="1487"/>
        <end position="1510"/>
    </location>
</feature>
<feature type="compositionally biased region" description="Basic and acidic residues" evidence="6">
    <location>
        <begin position="66"/>
        <end position="84"/>
    </location>
</feature>